<evidence type="ECO:0000256" key="1">
    <source>
        <dbReference type="SAM" id="MobiDB-lite"/>
    </source>
</evidence>
<proteinExistence type="predicted"/>
<feature type="compositionally biased region" description="Polar residues" evidence="1">
    <location>
        <begin position="79"/>
        <end position="89"/>
    </location>
</feature>
<dbReference type="AlphaFoldDB" id="A0AAV3NR97"/>
<feature type="region of interest" description="Disordered" evidence="1">
    <location>
        <begin position="37"/>
        <end position="89"/>
    </location>
</feature>
<name>A0AAV3NR97_LITER</name>
<keyword evidence="3" id="KW-1185">Reference proteome</keyword>
<reference evidence="2 3" key="1">
    <citation type="submission" date="2024-01" db="EMBL/GenBank/DDBJ databases">
        <title>The complete chloroplast genome sequence of Lithospermum erythrorhizon: insights into the phylogenetic relationship among Boraginaceae species and the maternal lineages of purple gromwells.</title>
        <authorList>
            <person name="Okada T."/>
            <person name="Watanabe K."/>
        </authorList>
    </citation>
    <scope>NUCLEOTIDE SEQUENCE [LARGE SCALE GENOMIC DNA]</scope>
</reference>
<evidence type="ECO:0000313" key="3">
    <source>
        <dbReference type="Proteomes" id="UP001454036"/>
    </source>
</evidence>
<dbReference type="Proteomes" id="UP001454036">
    <property type="component" value="Unassembled WGS sequence"/>
</dbReference>
<gene>
    <name evidence="2" type="ORF">LIER_01888</name>
</gene>
<protein>
    <submittedName>
        <fullName evidence="2">Uncharacterized protein</fullName>
    </submittedName>
</protein>
<comment type="caution">
    <text evidence="2">The sequence shown here is derived from an EMBL/GenBank/DDBJ whole genome shotgun (WGS) entry which is preliminary data.</text>
</comment>
<accession>A0AAV3NR97</accession>
<evidence type="ECO:0000313" key="2">
    <source>
        <dbReference type="EMBL" id="GAA0140570.1"/>
    </source>
</evidence>
<feature type="compositionally biased region" description="Basic residues" evidence="1">
    <location>
        <begin position="45"/>
        <end position="56"/>
    </location>
</feature>
<sequence>MVLEVFGFLRIRLGFLYQTSRRNLRVQYGNISAIVNTELGETSKARGKANKGKKKKQGGENTTSGGKANNGKKQKKSGENTTGTTPKNTLQLLMNSWQIGMMGRRNLHQRRSAAGTSS</sequence>
<dbReference type="EMBL" id="BAABME010000196">
    <property type="protein sequence ID" value="GAA0140570.1"/>
    <property type="molecule type" value="Genomic_DNA"/>
</dbReference>
<organism evidence="2 3">
    <name type="scientific">Lithospermum erythrorhizon</name>
    <name type="common">Purple gromwell</name>
    <name type="synonym">Lithospermum officinale var. erythrorhizon</name>
    <dbReference type="NCBI Taxonomy" id="34254"/>
    <lineage>
        <taxon>Eukaryota</taxon>
        <taxon>Viridiplantae</taxon>
        <taxon>Streptophyta</taxon>
        <taxon>Embryophyta</taxon>
        <taxon>Tracheophyta</taxon>
        <taxon>Spermatophyta</taxon>
        <taxon>Magnoliopsida</taxon>
        <taxon>eudicotyledons</taxon>
        <taxon>Gunneridae</taxon>
        <taxon>Pentapetalae</taxon>
        <taxon>asterids</taxon>
        <taxon>lamiids</taxon>
        <taxon>Boraginales</taxon>
        <taxon>Boraginaceae</taxon>
        <taxon>Boraginoideae</taxon>
        <taxon>Lithospermeae</taxon>
        <taxon>Lithospermum</taxon>
    </lineage>
</organism>